<proteinExistence type="predicted"/>
<sequence length="45" mass="4904">MDDTRTRLRHHAICRALCPGCGGDTLTTNDDGWKICYACGYSSPA</sequence>
<evidence type="ECO:0000313" key="2">
    <source>
        <dbReference type="Proteomes" id="UP000477722"/>
    </source>
</evidence>
<dbReference type="RefSeq" id="WP_165302156.1">
    <property type="nucleotide sequence ID" value="NZ_JAAKZZ010000468.1"/>
</dbReference>
<reference evidence="1 2" key="1">
    <citation type="submission" date="2020-02" db="EMBL/GenBank/DDBJ databases">
        <title>Whole-genome analyses of novel actinobacteria.</title>
        <authorList>
            <person name="Sahin N."/>
            <person name="Tatar D."/>
        </authorList>
    </citation>
    <scope>NUCLEOTIDE SEQUENCE [LARGE SCALE GENOMIC DNA]</scope>
    <source>
        <strain evidence="1 2">SB3404</strain>
    </source>
</reference>
<dbReference type="EMBL" id="JAAKZZ010000468">
    <property type="protein sequence ID" value="NGO72477.1"/>
    <property type="molecule type" value="Genomic_DNA"/>
</dbReference>
<accession>A0A6G4X6J8</accession>
<organism evidence="1 2">
    <name type="scientific">Streptomyces boncukensis</name>
    <dbReference type="NCBI Taxonomy" id="2711219"/>
    <lineage>
        <taxon>Bacteria</taxon>
        <taxon>Bacillati</taxon>
        <taxon>Actinomycetota</taxon>
        <taxon>Actinomycetes</taxon>
        <taxon>Kitasatosporales</taxon>
        <taxon>Streptomycetaceae</taxon>
        <taxon>Streptomyces</taxon>
    </lineage>
</organism>
<name>A0A6G4X6J8_9ACTN</name>
<keyword evidence="2" id="KW-1185">Reference proteome</keyword>
<dbReference type="Proteomes" id="UP000477722">
    <property type="component" value="Unassembled WGS sequence"/>
</dbReference>
<dbReference type="AlphaFoldDB" id="A0A6G4X6J8"/>
<comment type="caution">
    <text evidence="1">The sequence shown here is derived from an EMBL/GenBank/DDBJ whole genome shotgun (WGS) entry which is preliminary data.</text>
</comment>
<dbReference type="Gene3D" id="2.20.25.10">
    <property type="match status" value="1"/>
</dbReference>
<protein>
    <submittedName>
        <fullName evidence="1">Uncharacterized protein</fullName>
    </submittedName>
</protein>
<gene>
    <name evidence="1" type="ORF">G5C65_29805</name>
</gene>
<evidence type="ECO:0000313" key="1">
    <source>
        <dbReference type="EMBL" id="NGO72477.1"/>
    </source>
</evidence>